<protein>
    <submittedName>
        <fullName evidence="1">Uncharacterized protein</fullName>
    </submittedName>
</protein>
<gene>
    <name evidence="1" type="ORF">RF11_06785</name>
</gene>
<reference evidence="1 2" key="1">
    <citation type="journal article" date="2014" name="Genome Biol. Evol.">
        <title>The genome of the myxosporean Thelohanellus kitauei shows adaptations to nutrient acquisition within its fish host.</title>
        <authorList>
            <person name="Yang Y."/>
            <person name="Xiong J."/>
            <person name="Zhou Z."/>
            <person name="Huo F."/>
            <person name="Miao W."/>
            <person name="Ran C."/>
            <person name="Liu Y."/>
            <person name="Zhang J."/>
            <person name="Feng J."/>
            <person name="Wang M."/>
            <person name="Wang M."/>
            <person name="Wang L."/>
            <person name="Yao B."/>
        </authorList>
    </citation>
    <scope>NUCLEOTIDE SEQUENCE [LARGE SCALE GENOMIC DNA]</scope>
    <source>
        <strain evidence="1">Wuqing</strain>
    </source>
</reference>
<dbReference type="EMBL" id="JWZT01002870">
    <property type="protein sequence ID" value="KII68341.1"/>
    <property type="molecule type" value="Genomic_DNA"/>
</dbReference>
<keyword evidence="2" id="KW-1185">Reference proteome</keyword>
<accession>A0A0C2MM86</accession>
<proteinExistence type="predicted"/>
<organism evidence="1 2">
    <name type="scientific">Thelohanellus kitauei</name>
    <name type="common">Myxosporean</name>
    <dbReference type="NCBI Taxonomy" id="669202"/>
    <lineage>
        <taxon>Eukaryota</taxon>
        <taxon>Metazoa</taxon>
        <taxon>Cnidaria</taxon>
        <taxon>Myxozoa</taxon>
        <taxon>Myxosporea</taxon>
        <taxon>Bivalvulida</taxon>
        <taxon>Platysporina</taxon>
        <taxon>Myxobolidae</taxon>
        <taxon>Thelohanellus</taxon>
    </lineage>
</organism>
<name>A0A0C2MM86_THEKT</name>
<comment type="caution">
    <text evidence="1">The sequence shown here is derived from an EMBL/GenBank/DDBJ whole genome shotgun (WGS) entry which is preliminary data.</text>
</comment>
<evidence type="ECO:0000313" key="2">
    <source>
        <dbReference type="Proteomes" id="UP000031668"/>
    </source>
</evidence>
<evidence type="ECO:0000313" key="1">
    <source>
        <dbReference type="EMBL" id="KII68341.1"/>
    </source>
</evidence>
<dbReference type="Proteomes" id="UP000031668">
    <property type="component" value="Unassembled WGS sequence"/>
</dbReference>
<dbReference type="AlphaFoldDB" id="A0A0C2MM86"/>
<sequence length="111" mass="12149">MYKPLLIAASSNSFLKIYFLIEKIENMSVPSINKPPTNAAVTAKSLFFGWTTAASVSVFRTKDRKGNTENDLLASFKGLELTLDKILGRFLSCFTVLASKSSLFDVSTCGL</sequence>